<evidence type="ECO:0000313" key="3">
    <source>
        <dbReference type="Proteomes" id="UP001597480"/>
    </source>
</evidence>
<dbReference type="PANTHER" id="PTHR36110:SF4">
    <property type="entry name" value="RING-CLEAVING DIOXYGENASE MHQA-RELATED"/>
    <property type="match status" value="1"/>
</dbReference>
<dbReference type="PANTHER" id="PTHR36110">
    <property type="entry name" value="RING-CLEAVING DIOXYGENASE MHQE-RELATED"/>
    <property type="match status" value="1"/>
</dbReference>
<evidence type="ECO:0000259" key="1">
    <source>
        <dbReference type="PROSITE" id="PS51819"/>
    </source>
</evidence>
<protein>
    <submittedName>
        <fullName evidence="2">Ring-cleaving dioxygenase</fullName>
    </submittedName>
</protein>
<dbReference type="InterPro" id="IPR004360">
    <property type="entry name" value="Glyas_Fos-R_dOase_dom"/>
</dbReference>
<dbReference type="PROSITE" id="PS51819">
    <property type="entry name" value="VOC"/>
    <property type="match status" value="2"/>
</dbReference>
<dbReference type="GO" id="GO:0051213">
    <property type="term" value="F:dioxygenase activity"/>
    <property type="evidence" value="ECO:0007669"/>
    <property type="project" value="UniProtKB-KW"/>
</dbReference>
<dbReference type="Proteomes" id="UP001597480">
    <property type="component" value="Unassembled WGS sequence"/>
</dbReference>
<dbReference type="InterPro" id="IPR029068">
    <property type="entry name" value="Glyas_Bleomycin-R_OHBP_Dase"/>
</dbReference>
<dbReference type="EMBL" id="JBHUMD010000029">
    <property type="protein sequence ID" value="MFD2603409.1"/>
    <property type="molecule type" value="Genomic_DNA"/>
</dbReference>
<dbReference type="CDD" id="cd08347">
    <property type="entry name" value="PcpA_C_like"/>
    <property type="match status" value="1"/>
</dbReference>
<keyword evidence="2" id="KW-0560">Oxidoreductase</keyword>
<dbReference type="Pfam" id="PF00903">
    <property type="entry name" value="Glyoxalase"/>
    <property type="match status" value="2"/>
</dbReference>
<keyword evidence="2" id="KW-0223">Dioxygenase</keyword>
<dbReference type="CDD" id="cd08346">
    <property type="entry name" value="PcpA_N_like"/>
    <property type="match status" value="1"/>
</dbReference>
<comment type="caution">
    <text evidence="2">The sequence shown here is derived from an EMBL/GenBank/DDBJ whole genome shotgun (WGS) entry which is preliminary data.</text>
</comment>
<dbReference type="Gene3D" id="3.10.180.10">
    <property type="entry name" value="2,3-Dihydroxybiphenyl 1,2-Dioxygenase, domain 1"/>
    <property type="match status" value="2"/>
</dbReference>
<gene>
    <name evidence="2" type="ORF">ACFSR3_15200</name>
</gene>
<organism evidence="2 3">
    <name type="scientific">Flavobacterium suzhouense</name>
    <dbReference type="NCBI Taxonomy" id="1529638"/>
    <lineage>
        <taxon>Bacteria</taxon>
        <taxon>Pseudomonadati</taxon>
        <taxon>Bacteroidota</taxon>
        <taxon>Flavobacteriia</taxon>
        <taxon>Flavobacteriales</taxon>
        <taxon>Flavobacteriaceae</taxon>
        <taxon>Flavobacterium</taxon>
    </lineage>
</organism>
<sequence length="313" mass="35508">MENTILGIHHITAIAGDAKRNFNFYAHILGLRFIKKTVNFDDPGTYHFYFGDEIGSAGTILTFFPWGEGIPQGRRGSGMATEIGYSVPKGSLEWWIERFEKYNVIYNKPAEKFGERYLTFLDPDGLKLELIEQENDDRKPWETDEVKAAHATRGFHNVTITLNDTKGTANVLTNIFGYRLVAQESNRYRYATDTVNQAAIVDLVELPSEKRGHVANGSVHHVAFRVKNDEILMYFREKVASIGLSITPQIDRQYFHSLYFREPGGVLFEIATDNPGFTVDEELENLGKGLKLPEQYESQRAAIEAHLVPINSL</sequence>
<dbReference type="InterPro" id="IPR037523">
    <property type="entry name" value="VOC_core"/>
</dbReference>
<dbReference type="InterPro" id="IPR052537">
    <property type="entry name" value="Extradiol_RC_dioxygenase"/>
</dbReference>
<feature type="domain" description="VOC" evidence="1">
    <location>
        <begin position="154"/>
        <end position="273"/>
    </location>
</feature>
<proteinExistence type="predicted"/>
<evidence type="ECO:0000313" key="2">
    <source>
        <dbReference type="EMBL" id="MFD2603409.1"/>
    </source>
</evidence>
<dbReference type="RefSeq" id="WP_379822190.1">
    <property type="nucleotide sequence ID" value="NZ_JBHUMD010000029.1"/>
</dbReference>
<dbReference type="SUPFAM" id="SSF54593">
    <property type="entry name" value="Glyoxalase/Bleomycin resistance protein/Dihydroxybiphenyl dioxygenase"/>
    <property type="match status" value="1"/>
</dbReference>
<accession>A0ABW5NWY5</accession>
<reference evidence="3" key="1">
    <citation type="journal article" date="2019" name="Int. J. Syst. Evol. Microbiol.">
        <title>The Global Catalogue of Microorganisms (GCM) 10K type strain sequencing project: providing services to taxonomists for standard genome sequencing and annotation.</title>
        <authorList>
            <consortium name="The Broad Institute Genomics Platform"/>
            <consortium name="The Broad Institute Genome Sequencing Center for Infectious Disease"/>
            <person name="Wu L."/>
            <person name="Ma J."/>
        </authorList>
    </citation>
    <scope>NUCLEOTIDE SEQUENCE [LARGE SCALE GENOMIC DNA]</scope>
    <source>
        <strain evidence="3">KCTC 42107</strain>
    </source>
</reference>
<keyword evidence="3" id="KW-1185">Reference proteome</keyword>
<feature type="domain" description="VOC" evidence="1">
    <location>
        <begin position="7"/>
        <end position="133"/>
    </location>
</feature>
<name>A0ABW5NWY5_9FLAO</name>